<evidence type="ECO:0000313" key="3">
    <source>
        <dbReference type="Proteomes" id="UP001207918"/>
    </source>
</evidence>
<organism evidence="2 3">
    <name type="scientific">Fodinibius salsisoli</name>
    <dbReference type="NCBI Taxonomy" id="2820877"/>
    <lineage>
        <taxon>Bacteria</taxon>
        <taxon>Pseudomonadati</taxon>
        <taxon>Balneolota</taxon>
        <taxon>Balneolia</taxon>
        <taxon>Balneolales</taxon>
        <taxon>Balneolaceae</taxon>
        <taxon>Fodinibius</taxon>
    </lineage>
</organism>
<reference evidence="2 3" key="1">
    <citation type="submission" date="2021-03" db="EMBL/GenBank/DDBJ databases">
        <title>Aliifodinibius sp. nov., a new bacterium isolated from saline soil.</title>
        <authorList>
            <person name="Galisteo C."/>
            <person name="De La Haba R."/>
            <person name="Sanchez-Porro C."/>
            <person name="Ventosa A."/>
        </authorList>
    </citation>
    <scope>NUCLEOTIDE SEQUENCE [LARGE SCALE GENOMIC DNA]</scope>
    <source>
        <strain evidence="2 3">1BSP15-2V2</strain>
    </source>
</reference>
<evidence type="ECO:0000313" key="2">
    <source>
        <dbReference type="EMBL" id="MCW9705437.1"/>
    </source>
</evidence>
<dbReference type="InterPro" id="IPR025665">
    <property type="entry name" value="Beta-barrel_OMP_2"/>
</dbReference>
<name>A0ABT3PHQ5_9BACT</name>
<dbReference type="InterPro" id="IPR011250">
    <property type="entry name" value="OMP/PagP_B-barrel"/>
</dbReference>
<sequence>MKKLLLTLTLFITGVIANQVKAQTSPEFGIRGGINFASFSNSKQEVDSRRVGLLAGAYAVVPISGTSFSIQPEVLYTQKGAEINDVEIKFSYIEIPVLARIDFATERNLTPHLYLGPYAGINVNAEENPPAQGDIPLAEERANDFVYGLTVGGGIDMNSINIGLRYSYGLEEVFKIEGARNTAISIVAGYQF</sequence>
<dbReference type="RefSeq" id="WP_265764100.1">
    <property type="nucleotide sequence ID" value="NZ_JAGGJA010000001.1"/>
</dbReference>
<keyword evidence="3" id="KW-1185">Reference proteome</keyword>
<proteinExistence type="predicted"/>
<dbReference type="SUPFAM" id="SSF56925">
    <property type="entry name" value="OMPA-like"/>
    <property type="match status" value="1"/>
</dbReference>
<protein>
    <submittedName>
        <fullName evidence="2">PorT family protein</fullName>
    </submittedName>
</protein>
<feature type="domain" description="Outer membrane protein beta-barrel" evidence="1">
    <location>
        <begin position="22"/>
        <end position="174"/>
    </location>
</feature>
<dbReference type="EMBL" id="JAGGJA010000001">
    <property type="protein sequence ID" value="MCW9705437.1"/>
    <property type="molecule type" value="Genomic_DNA"/>
</dbReference>
<evidence type="ECO:0000259" key="1">
    <source>
        <dbReference type="Pfam" id="PF13568"/>
    </source>
</evidence>
<gene>
    <name evidence="2" type="ORF">J6I44_01160</name>
</gene>
<comment type="caution">
    <text evidence="2">The sequence shown here is derived from an EMBL/GenBank/DDBJ whole genome shotgun (WGS) entry which is preliminary data.</text>
</comment>
<dbReference type="Proteomes" id="UP001207918">
    <property type="component" value="Unassembled WGS sequence"/>
</dbReference>
<accession>A0ABT3PHQ5</accession>
<dbReference type="Pfam" id="PF13568">
    <property type="entry name" value="OMP_b-brl_2"/>
    <property type="match status" value="1"/>
</dbReference>